<organism evidence="1 2">
    <name type="scientific">Vermiconidia calcicola</name>
    <dbReference type="NCBI Taxonomy" id="1690605"/>
    <lineage>
        <taxon>Eukaryota</taxon>
        <taxon>Fungi</taxon>
        <taxon>Dikarya</taxon>
        <taxon>Ascomycota</taxon>
        <taxon>Pezizomycotina</taxon>
        <taxon>Dothideomycetes</taxon>
        <taxon>Dothideomycetidae</taxon>
        <taxon>Mycosphaerellales</taxon>
        <taxon>Extremaceae</taxon>
        <taxon>Vermiconidia</taxon>
    </lineage>
</organism>
<name>A0ACC3NAZ1_9PEZI</name>
<gene>
    <name evidence="1" type="ORF">LTR37_008575</name>
</gene>
<evidence type="ECO:0000313" key="2">
    <source>
        <dbReference type="Proteomes" id="UP001281147"/>
    </source>
</evidence>
<sequence length="524" mass="59062">MSVEYNCLEQLQIVQSWHDYNFDVEVQHEVSGLQPDVDIAGLGVIIAFTISAYVVLLFSIFAYFFGLLPPALLRRADRHYFYANSRRYACGWIHALEKATIAFSDQQIITGVAIMLSGYANLDPGTGEQRALSAYHWQILTYLAWMSSNVHLTTLSILRGWLRQNRVLLWCRIGGMTVLLGLMIGALVPILSINWAWAVQSRYESDRGFGVPARCFWRYAGRGGLNVDTPFSLALLIGSYIWKIGQLFDTSRYKFRKWCRSSGEWGLEMMAKSFLNKGTKTNFRNRASFRAITLIYVPFMAVCEFLESFLASLWLLSIGLVWGSIQVFHQRGQAPAPVRTSESTWGFGQLLPLLPLLQPIVAIMEHSYGKRVELIGANPEPASYELFTLNGSNIVIDRQGFVALSLNARSKTLSEILRAQQVRSPSEKAEMNSAESQIEFLYSTKFFRSLMWLIQLLVLGNVALIISTKIFWGVQRTPGQLPAHALLFRSGGIVYNIIVAGLVWSVGLMSAFVFVGSFFSRAFR</sequence>
<accession>A0ACC3NAZ1</accession>
<dbReference type="Proteomes" id="UP001281147">
    <property type="component" value="Unassembled WGS sequence"/>
</dbReference>
<evidence type="ECO:0000313" key="1">
    <source>
        <dbReference type="EMBL" id="KAK3713383.1"/>
    </source>
</evidence>
<proteinExistence type="predicted"/>
<protein>
    <submittedName>
        <fullName evidence="1">Uncharacterized protein</fullName>
    </submittedName>
</protein>
<keyword evidence="2" id="KW-1185">Reference proteome</keyword>
<dbReference type="EMBL" id="JAUTXU010000063">
    <property type="protein sequence ID" value="KAK3713383.1"/>
    <property type="molecule type" value="Genomic_DNA"/>
</dbReference>
<comment type="caution">
    <text evidence="1">The sequence shown here is derived from an EMBL/GenBank/DDBJ whole genome shotgun (WGS) entry which is preliminary data.</text>
</comment>
<reference evidence="1" key="1">
    <citation type="submission" date="2023-07" db="EMBL/GenBank/DDBJ databases">
        <title>Black Yeasts Isolated from many extreme environments.</title>
        <authorList>
            <person name="Coleine C."/>
            <person name="Stajich J.E."/>
            <person name="Selbmann L."/>
        </authorList>
    </citation>
    <scope>NUCLEOTIDE SEQUENCE</scope>
    <source>
        <strain evidence="1">CCFEE 5714</strain>
    </source>
</reference>